<comment type="caution">
    <text evidence="1">The sequence shown here is derived from an EMBL/GenBank/DDBJ whole genome shotgun (WGS) entry which is preliminary data.</text>
</comment>
<dbReference type="InterPro" id="IPR010353">
    <property type="entry name" value="DmpK"/>
</dbReference>
<sequence length="80" mass="8878">MDHHREGFESPAAMITVPVDMTCRRIRATGWRAGFIEFEFTVGDPLLTVELVMPPAAFEAFCTVQQAHVEWAPGVARATC</sequence>
<evidence type="ECO:0000313" key="1">
    <source>
        <dbReference type="EMBL" id="EGD57827.1"/>
    </source>
</evidence>
<proteinExistence type="predicted"/>
<dbReference type="AlphaFoldDB" id="F1ZC36"/>
<dbReference type="EMBL" id="AEWJ01000053">
    <property type="protein sequence ID" value="EGD57827.1"/>
    <property type="molecule type" value="Genomic_DNA"/>
</dbReference>
<dbReference type="OrthoDB" id="8564678at2"/>
<reference evidence="1 2" key="1">
    <citation type="journal article" date="2012" name="J. Bacteriol.">
        <title>Draft Genome Sequence of Novosphingobium nitrogenifigens Y88T.</title>
        <authorList>
            <person name="Strabala T.J."/>
            <person name="Macdonald L."/>
            <person name="Liu V."/>
            <person name="Smit A.M."/>
        </authorList>
    </citation>
    <scope>NUCLEOTIDE SEQUENCE [LARGE SCALE GENOMIC DNA]</scope>
    <source>
        <strain evidence="1 2">DSM 19370</strain>
    </source>
</reference>
<accession>F1ZC36</accession>
<dbReference type="HOGENOM" id="CLU_2685199_0_0_5"/>
<dbReference type="RefSeq" id="WP_008070807.1">
    <property type="nucleotide sequence ID" value="NZ_AQWK01000018.1"/>
</dbReference>
<name>F1ZC36_9SPHN</name>
<keyword evidence="2" id="KW-1185">Reference proteome</keyword>
<dbReference type="Pfam" id="PF06099">
    <property type="entry name" value="Phenol_hyd_sub"/>
    <property type="match status" value="1"/>
</dbReference>
<dbReference type="STRING" id="983920.Y88_3153"/>
<dbReference type="Proteomes" id="UP000004728">
    <property type="component" value="Unassembled WGS sequence"/>
</dbReference>
<protein>
    <submittedName>
        <fullName evidence="1">Phenol hydroxylase component</fullName>
    </submittedName>
</protein>
<evidence type="ECO:0000313" key="2">
    <source>
        <dbReference type="Proteomes" id="UP000004728"/>
    </source>
</evidence>
<dbReference type="InParanoid" id="F1ZC36"/>
<organism evidence="1 2">
    <name type="scientific">Novosphingobium nitrogenifigens DSM 19370</name>
    <dbReference type="NCBI Taxonomy" id="983920"/>
    <lineage>
        <taxon>Bacteria</taxon>
        <taxon>Pseudomonadati</taxon>
        <taxon>Pseudomonadota</taxon>
        <taxon>Alphaproteobacteria</taxon>
        <taxon>Sphingomonadales</taxon>
        <taxon>Sphingomonadaceae</taxon>
        <taxon>Novosphingobium</taxon>
    </lineage>
</organism>
<gene>
    <name evidence="1" type="ORF">Y88_3153</name>
</gene>